<accession>A0A7D9GXV6</accession>
<dbReference type="Gene3D" id="3.30.70.1020">
    <property type="entry name" value="Trehalose-6-phosphate phosphatase related protein, domain 2"/>
    <property type="match status" value="1"/>
</dbReference>
<dbReference type="CDD" id="cd01627">
    <property type="entry name" value="HAD_TPP"/>
    <property type="match status" value="1"/>
</dbReference>
<dbReference type="Gene3D" id="3.40.50.2000">
    <property type="entry name" value="Glycogen Phosphorylase B"/>
    <property type="match status" value="2"/>
</dbReference>
<dbReference type="GO" id="GO:0005829">
    <property type="term" value="C:cytosol"/>
    <property type="evidence" value="ECO:0007669"/>
    <property type="project" value="TreeGrafter"/>
</dbReference>
<gene>
    <name evidence="3" type="primary">TPS2</name>
    <name evidence="3" type="ORF">DEBR0S1_25092G</name>
</gene>
<dbReference type="Proteomes" id="UP000478008">
    <property type="component" value="Unassembled WGS sequence"/>
</dbReference>
<dbReference type="GO" id="GO:0034605">
    <property type="term" value="P:cellular response to heat"/>
    <property type="evidence" value="ECO:0007669"/>
    <property type="project" value="TreeGrafter"/>
</dbReference>
<comment type="similarity">
    <text evidence="1">In the N-terminal section; belongs to the glycosyltransferase 20 family.</text>
</comment>
<dbReference type="SUPFAM" id="SSF53756">
    <property type="entry name" value="UDP-Glycosyltransferase/glycogen phosphorylase"/>
    <property type="match status" value="1"/>
</dbReference>
<dbReference type="SUPFAM" id="SSF56784">
    <property type="entry name" value="HAD-like"/>
    <property type="match status" value="1"/>
</dbReference>
<dbReference type="GO" id="GO:0004805">
    <property type="term" value="F:trehalose-phosphatase activity"/>
    <property type="evidence" value="ECO:0007669"/>
    <property type="project" value="TreeGrafter"/>
</dbReference>
<dbReference type="GO" id="GO:0005992">
    <property type="term" value="P:trehalose biosynthetic process"/>
    <property type="evidence" value="ECO:0007669"/>
    <property type="project" value="InterPro"/>
</dbReference>
<dbReference type="GO" id="GO:0003825">
    <property type="term" value="F:alpha,alpha-trehalose-phosphate synthase (UDP-forming) activity"/>
    <property type="evidence" value="ECO:0007669"/>
    <property type="project" value="TreeGrafter"/>
</dbReference>
<dbReference type="InterPro" id="IPR023214">
    <property type="entry name" value="HAD_sf"/>
</dbReference>
<dbReference type="PANTHER" id="PTHR10788">
    <property type="entry name" value="TREHALOSE-6-PHOSPHATE SYNTHASE"/>
    <property type="match status" value="1"/>
</dbReference>
<evidence type="ECO:0000256" key="1">
    <source>
        <dbReference type="ARBA" id="ARBA00005409"/>
    </source>
</evidence>
<dbReference type="GO" id="GO:0005946">
    <property type="term" value="C:alpha,alpha-trehalose-phosphate synthase complex (UDP-forming)"/>
    <property type="evidence" value="ECO:0007669"/>
    <property type="project" value="TreeGrafter"/>
</dbReference>
<dbReference type="InterPro" id="IPR001830">
    <property type="entry name" value="Glyco_trans_20"/>
</dbReference>
<dbReference type="InterPro" id="IPR036412">
    <property type="entry name" value="HAD-like_sf"/>
</dbReference>
<dbReference type="EMBL" id="CABFWN010000001">
    <property type="protein sequence ID" value="VUG16766.1"/>
    <property type="molecule type" value="Genomic_DNA"/>
</dbReference>
<dbReference type="InterPro" id="IPR003337">
    <property type="entry name" value="Trehalose_PPase"/>
</dbReference>
<sequence length="928" mass="105354">MITPDQYKKSGVPVSGRILNCVTQLPGQIFRTHDKRWDVKSLRGSSALYASNKYLQTHTDWETHLIGWTGELYEENETVPRSIPEAQKIENDPLYLSNEDKQNVEDQIKSNDLLYGKASAGEEGPARIHAVWLLRKDQDRWRQYAENVLWPVLHYQLPEATGGNEQIQWWTDYVKFNEAYAAKVRSIYKPGDIIWVHDYYLLLLPQILRMEIPDSYIVHFLHVPFPSSEYFRCLSKRQILLDGLLGANQVGFQSFSFCRHFLSCCTRLLGYDVNPKCVFVHSAKVLVDAFPLGVDVAMMSKNAFVPEVTAKVSQLKKLTSGCKLIVGRDRLDSVHGVVQKLEAFNQFLELFPRWVGHVVLIQVSYTPPTLLPFHTSTPAEKVAELVTKINGRYGTLDYTPVLHYRMPIPRSEYLALLRAADICLVTCVRDGMNTTALEYIVCQKENAAPLVLSEFSGAASLLPDSYQVNPWDTVGVARTLNDCLLLPEERRKVVENRCHDSVCKHSVQHWTEAVLKSLLESLMLKEHNNEDESLSDNNLKVDMKDTSEMSIDGMLDPNEALRKKERAEVKESLTTFQPKGGLLKPTPYLNKPLLLQCYNSAVRKRLFLFDYDGTLTPIVKDPSAAIPSARLLSLLSDLLNDQQNVVWIVSGRDQKFLEKWFGARFPALGLSAEHGCFVKPPGSTNWTNLVAKMDLSWQRVAEGIFEYFTEITPGSFIEKKKVAITWHYRKASPDIASFHEAECFQKLEDELSARDYDVTVIRGKANVEVRPLFANKGEIARRLILCEDPTVQRPKMRASYMDCPEFVLCLGDDTTDEDMFRALNAIAEKWHEENVPLTDNRALDSYPYGLFPVTVGPANKYTVAKAYLSDPKQVLDTLGMLLGQVSIFDTAGSVELDDRGHVINSASARKSLQNRRAWQQKRLSDSKK</sequence>
<evidence type="ECO:0000256" key="2">
    <source>
        <dbReference type="ARBA" id="ARBA00006330"/>
    </source>
</evidence>
<dbReference type="Pfam" id="PF02358">
    <property type="entry name" value="Trehalose_PPase"/>
    <property type="match status" value="1"/>
</dbReference>
<keyword evidence="4" id="KW-1185">Reference proteome</keyword>
<dbReference type="NCBIfam" id="TIGR01484">
    <property type="entry name" value="HAD-SF-IIB"/>
    <property type="match status" value="1"/>
</dbReference>
<reference evidence="3 4" key="1">
    <citation type="submission" date="2019-07" db="EMBL/GenBank/DDBJ databases">
        <authorList>
            <person name="Friedrich A."/>
            <person name="Schacherer J."/>
        </authorList>
    </citation>
    <scope>NUCLEOTIDE SEQUENCE [LARGE SCALE GENOMIC DNA]</scope>
</reference>
<evidence type="ECO:0000313" key="3">
    <source>
        <dbReference type="EMBL" id="VUG16766.1"/>
    </source>
</evidence>
<protein>
    <submittedName>
        <fullName evidence="3">DEBR0S1_25092g1_1</fullName>
    </submittedName>
</protein>
<dbReference type="PANTHER" id="PTHR10788:SF123">
    <property type="entry name" value="TREHALOSE-PHOSPHATASE"/>
    <property type="match status" value="1"/>
</dbReference>
<evidence type="ECO:0000313" key="4">
    <source>
        <dbReference type="Proteomes" id="UP000478008"/>
    </source>
</evidence>
<organism evidence="3 4">
    <name type="scientific">Dekkera bruxellensis</name>
    <name type="common">Brettanomyces custersii</name>
    <dbReference type="NCBI Taxonomy" id="5007"/>
    <lineage>
        <taxon>Eukaryota</taxon>
        <taxon>Fungi</taxon>
        <taxon>Dikarya</taxon>
        <taxon>Ascomycota</taxon>
        <taxon>Saccharomycotina</taxon>
        <taxon>Pichiomycetes</taxon>
        <taxon>Pichiales</taxon>
        <taxon>Pichiaceae</taxon>
        <taxon>Brettanomyces</taxon>
    </lineage>
</organism>
<dbReference type="NCBIfam" id="TIGR00685">
    <property type="entry name" value="T6PP"/>
    <property type="match status" value="1"/>
</dbReference>
<proteinExistence type="inferred from homology"/>
<dbReference type="CDD" id="cd03788">
    <property type="entry name" value="GT20_TPS"/>
    <property type="match status" value="1"/>
</dbReference>
<dbReference type="Gene3D" id="3.40.50.1000">
    <property type="entry name" value="HAD superfamily/HAD-like"/>
    <property type="match status" value="1"/>
</dbReference>
<dbReference type="AlphaFoldDB" id="A0A7D9GXV6"/>
<dbReference type="InterPro" id="IPR006379">
    <property type="entry name" value="HAD-SF_hydro_IIB"/>
</dbReference>
<comment type="similarity">
    <text evidence="2">In the C-terminal section; belongs to the trehalose phosphatase family.</text>
</comment>
<dbReference type="Pfam" id="PF00982">
    <property type="entry name" value="Glyco_transf_20"/>
    <property type="match status" value="1"/>
</dbReference>
<dbReference type="GO" id="GO:0031505">
    <property type="term" value="P:fungal-type cell wall organization"/>
    <property type="evidence" value="ECO:0007669"/>
    <property type="project" value="TreeGrafter"/>
</dbReference>
<name>A0A7D9GXV6_DEKBR</name>